<dbReference type="InterPro" id="IPR045601">
    <property type="entry name" value="DUF6455"/>
</dbReference>
<name>A0A939EB80_9HYPH</name>
<gene>
    <name evidence="2" type="ORF">JF539_05340</name>
</gene>
<organism evidence="2 3">
    <name type="scientific">Roseibium aggregatum</name>
    <dbReference type="NCBI Taxonomy" id="187304"/>
    <lineage>
        <taxon>Bacteria</taxon>
        <taxon>Pseudomonadati</taxon>
        <taxon>Pseudomonadota</taxon>
        <taxon>Alphaproteobacteria</taxon>
        <taxon>Hyphomicrobiales</taxon>
        <taxon>Stappiaceae</taxon>
        <taxon>Roseibium</taxon>
    </lineage>
</organism>
<dbReference type="Pfam" id="PF20056">
    <property type="entry name" value="DUF6455"/>
    <property type="match status" value="1"/>
</dbReference>
<dbReference type="EMBL" id="JAEKJZ010000001">
    <property type="protein sequence ID" value="MBN9669753.1"/>
    <property type="molecule type" value="Genomic_DNA"/>
</dbReference>
<evidence type="ECO:0000313" key="3">
    <source>
        <dbReference type="Proteomes" id="UP000664096"/>
    </source>
</evidence>
<sequence length="80" mass="9025">MDRLTERAELMGRMLDTIGAMNKIPASIQANMEMRSAALRCVSCRETEACRKWLENHQGGADGPLDKCPNADLFKQWLDN</sequence>
<dbReference type="RefSeq" id="WP_207140855.1">
    <property type="nucleotide sequence ID" value="NZ_JAEKJZ010000001.1"/>
</dbReference>
<evidence type="ECO:0000313" key="2">
    <source>
        <dbReference type="EMBL" id="MBN9669753.1"/>
    </source>
</evidence>
<proteinExistence type="predicted"/>
<dbReference type="AlphaFoldDB" id="A0A939EB80"/>
<reference evidence="2" key="1">
    <citation type="submission" date="2020-12" db="EMBL/GenBank/DDBJ databases">
        <title>Oil enriched cultivation method for isolating marine PHA-producing bacteria.</title>
        <authorList>
            <person name="Zheng W."/>
            <person name="Yu S."/>
            <person name="Huang Y."/>
        </authorList>
    </citation>
    <scope>NUCLEOTIDE SEQUENCE</scope>
    <source>
        <strain evidence="2">SY-2-12</strain>
    </source>
</reference>
<comment type="caution">
    <text evidence="2">The sequence shown here is derived from an EMBL/GenBank/DDBJ whole genome shotgun (WGS) entry which is preliminary data.</text>
</comment>
<evidence type="ECO:0000259" key="1">
    <source>
        <dbReference type="Pfam" id="PF20056"/>
    </source>
</evidence>
<protein>
    <recommendedName>
        <fullName evidence="1">DUF6455 domain-containing protein</fullName>
    </recommendedName>
</protein>
<accession>A0A939EB80</accession>
<feature type="domain" description="DUF6455" evidence="1">
    <location>
        <begin position="3"/>
        <end position="77"/>
    </location>
</feature>
<dbReference type="Proteomes" id="UP000664096">
    <property type="component" value="Unassembled WGS sequence"/>
</dbReference>